<protein>
    <submittedName>
        <fullName evidence="1">Uncharacterized protein</fullName>
    </submittedName>
</protein>
<dbReference type="Proteomes" id="UP001054945">
    <property type="component" value="Unassembled WGS sequence"/>
</dbReference>
<gene>
    <name evidence="1" type="ORF">CEXT_397961</name>
</gene>
<accession>A0AAV4XS13</accession>
<proteinExistence type="predicted"/>
<comment type="caution">
    <text evidence="1">The sequence shown here is derived from an EMBL/GenBank/DDBJ whole genome shotgun (WGS) entry which is preliminary data.</text>
</comment>
<sequence length="218" mass="24768">MSQEDGKRNRNACQIPMLLSTKEQNMGTRQGEGFNHDHMRWHETPQKGQSPLPRRDISDFFLPALFRYLRIRNSDIIRGGLIILKGCASNHVLYWLTRTCCSGLRAQGTFFHSFPPCIKPPSLTLSRGGDRQAEWRLATSRCPWQREVLAIFSPNEGGSEGRSGVRKLRRRIHRVLRVVVSLSPTPRNVNWEGKDQLFLYSLGKIGVDGRPAKMASGI</sequence>
<name>A0AAV4XS13_CAEEX</name>
<reference evidence="1 2" key="1">
    <citation type="submission" date="2021-06" db="EMBL/GenBank/DDBJ databases">
        <title>Caerostris extrusa draft genome.</title>
        <authorList>
            <person name="Kono N."/>
            <person name="Arakawa K."/>
        </authorList>
    </citation>
    <scope>NUCLEOTIDE SEQUENCE [LARGE SCALE GENOMIC DNA]</scope>
</reference>
<dbReference type="AlphaFoldDB" id="A0AAV4XS13"/>
<evidence type="ECO:0000313" key="1">
    <source>
        <dbReference type="EMBL" id="GIY97841.1"/>
    </source>
</evidence>
<keyword evidence="2" id="KW-1185">Reference proteome</keyword>
<dbReference type="EMBL" id="BPLR01000842">
    <property type="protein sequence ID" value="GIY97841.1"/>
    <property type="molecule type" value="Genomic_DNA"/>
</dbReference>
<evidence type="ECO:0000313" key="2">
    <source>
        <dbReference type="Proteomes" id="UP001054945"/>
    </source>
</evidence>
<organism evidence="1 2">
    <name type="scientific">Caerostris extrusa</name>
    <name type="common">Bark spider</name>
    <name type="synonym">Caerostris bankana</name>
    <dbReference type="NCBI Taxonomy" id="172846"/>
    <lineage>
        <taxon>Eukaryota</taxon>
        <taxon>Metazoa</taxon>
        <taxon>Ecdysozoa</taxon>
        <taxon>Arthropoda</taxon>
        <taxon>Chelicerata</taxon>
        <taxon>Arachnida</taxon>
        <taxon>Araneae</taxon>
        <taxon>Araneomorphae</taxon>
        <taxon>Entelegynae</taxon>
        <taxon>Araneoidea</taxon>
        <taxon>Araneidae</taxon>
        <taxon>Caerostris</taxon>
    </lineage>
</organism>